<feature type="signal peptide" evidence="1">
    <location>
        <begin position="1"/>
        <end position="16"/>
    </location>
</feature>
<gene>
    <name evidence="2" type="ORF">Slin15195_G106750</name>
</gene>
<proteinExistence type="predicted"/>
<feature type="chain" id="PRO_5040502924" evidence="1">
    <location>
        <begin position="17"/>
        <end position="105"/>
    </location>
</feature>
<evidence type="ECO:0000313" key="3">
    <source>
        <dbReference type="Proteomes" id="UP001056384"/>
    </source>
</evidence>
<accession>A0A9Q9B6R5</accession>
<name>A0A9Q9B6R5_9PEZI</name>
<keyword evidence="3" id="KW-1185">Reference proteome</keyword>
<dbReference type="OrthoDB" id="4788795at2759"/>
<dbReference type="Proteomes" id="UP001056384">
    <property type="component" value="Chromosome 9"/>
</dbReference>
<dbReference type="AlphaFoldDB" id="A0A9Q9B6R5"/>
<keyword evidence="1" id="KW-0732">Signal</keyword>
<sequence>MKTTAIIASIAAVATANSCVRNSNGLYTYTVITDNTVPDISGVCGGLWDNLKQFSQCSASASFCGANGANNVLKRQFSVPNICNAGMVEASWWDATKNKYGGISC</sequence>
<reference evidence="2" key="1">
    <citation type="submission" date="2022-06" db="EMBL/GenBank/DDBJ databases">
        <title>Complete genome sequences of two strains of the flax pathogen Septoria linicola.</title>
        <authorList>
            <person name="Lapalu N."/>
            <person name="Simon A."/>
            <person name="Demenou B."/>
            <person name="Paumier D."/>
            <person name="Guillot M.-P."/>
            <person name="Gout L."/>
            <person name="Valade R."/>
        </authorList>
    </citation>
    <scope>NUCLEOTIDE SEQUENCE</scope>
    <source>
        <strain evidence="2">SE15195</strain>
    </source>
</reference>
<dbReference type="EMBL" id="CP099426">
    <property type="protein sequence ID" value="USW57356.1"/>
    <property type="molecule type" value="Genomic_DNA"/>
</dbReference>
<protein>
    <submittedName>
        <fullName evidence="2">Uncharacterized protein</fullName>
    </submittedName>
</protein>
<evidence type="ECO:0000313" key="2">
    <source>
        <dbReference type="EMBL" id="USW57356.1"/>
    </source>
</evidence>
<evidence type="ECO:0000256" key="1">
    <source>
        <dbReference type="SAM" id="SignalP"/>
    </source>
</evidence>
<organism evidence="2 3">
    <name type="scientific">Septoria linicola</name>
    <dbReference type="NCBI Taxonomy" id="215465"/>
    <lineage>
        <taxon>Eukaryota</taxon>
        <taxon>Fungi</taxon>
        <taxon>Dikarya</taxon>
        <taxon>Ascomycota</taxon>
        <taxon>Pezizomycotina</taxon>
        <taxon>Dothideomycetes</taxon>
        <taxon>Dothideomycetidae</taxon>
        <taxon>Mycosphaerellales</taxon>
        <taxon>Mycosphaerellaceae</taxon>
        <taxon>Septoria</taxon>
    </lineage>
</organism>